<feature type="transmembrane region" description="Helical" evidence="2">
    <location>
        <begin position="278"/>
        <end position="298"/>
    </location>
</feature>
<keyword evidence="2" id="KW-0472">Membrane</keyword>
<reference evidence="3" key="1">
    <citation type="journal article" date="2020" name="Nature">
        <title>Giant virus diversity and host interactions through global metagenomics.</title>
        <authorList>
            <person name="Schulz F."/>
            <person name="Roux S."/>
            <person name="Paez-Espino D."/>
            <person name="Jungbluth S."/>
            <person name="Walsh D.A."/>
            <person name="Denef V.J."/>
            <person name="McMahon K.D."/>
            <person name="Konstantinidis K.T."/>
            <person name="Eloe-Fadrosh E.A."/>
            <person name="Kyrpides N.C."/>
            <person name="Woyke T."/>
        </authorList>
    </citation>
    <scope>NUCLEOTIDE SEQUENCE</scope>
    <source>
        <strain evidence="3">GVMAG-M-3300009161-36</strain>
    </source>
</reference>
<feature type="coiled-coil region" evidence="1">
    <location>
        <begin position="157"/>
        <end position="184"/>
    </location>
</feature>
<organism evidence="3">
    <name type="scientific">viral metagenome</name>
    <dbReference type="NCBI Taxonomy" id="1070528"/>
    <lineage>
        <taxon>unclassified sequences</taxon>
        <taxon>metagenomes</taxon>
        <taxon>organismal metagenomes</taxon>
    </lineage>
</organism>
<evidence type="ECO:0000313" key="3">
    <source>
        <dbReference type="EMBL" id="QHT33425.1"/>
    </source>
</evidence>
<evidence type="ECO:0000256" key="1">
    <source>
        <dbReference type="SAM" id="Coils"/>
    </source>
</evidence>
<evidence type="ECO:0000256" key="2">
    <source>
        <dbReference type="SAM" id="Phobius"/>
    </source>
</evidence>
<keyword evidence="1" id="KW-0175">Coiled coil</keyword>
<proteinExistence type="predicted"/>
<accession>A0A6C0F205</accession>
<sequence>MELLNMFSDLAPISNNGYRKQLYTDPGILQGIEFLQNENKVKNEVEQTMSLNMISDSHGSESTIVHSAGMLNNENTGGFGGFGMFSGVKEGFMEGLDATSTYYSDLKKQYDTVQTKFNALILAAKTDKGKGIIPADFTAKTSVETDTAFATRLAAYIATAQAARKKLKDDLSDLSSQMQDIATQMMSSVKDNTSGDFRGYNKMQIEIDNAQKKIAEVYTVMESNKTKNPYDVDTSLAKEEETALLTKQRYYVYILWFIVMVIVLYITISNLVNPESSFSALLISLILLVGLFVFLIYSKYNFEWYDFKYNFKNFNLGLPDIPKINFNPLVSIKYTS</sequence>
<keyword evidence="2" id="KW-1133">Transmembrane helix</keyword>
<protein>
    <submittedName>
        <fullName evidence="3">Uncharacterized protein</fullName>
    </submittedName>
</protein>
<name>A0A6C0F205_9ZZZZ</name>
<keyword evidence="2" id="KW-0812">Transmembrane</keyword>
<dbReference type="EMBL" id="MN738968">
    <property type="protein sequence ID" value="QHT33425.1"/>
    <property type="molecule type" value="Genomic_DNA"/>
</dbReference>
<feature type="transmembrane region" description="Helical" evidence="2">
    <location>
        <begin position="250"/>
        <end position="272"/>
    </location>
</feature>
<dbReference type="AlphaFoldDB" id="A0A6C0F205"/>